<dbReference type="eggNOG" id="ENOG5032TUN">
    <property type="taxonomic scope" value="Bacteria"/>
</dbReference>
<evidence type="ECO:0000256" key="1">
    <source>
        <dbReference type="SAM" id="Coils"/>
    </source>
</evidence>
<keyword evidence="3" id="KW-1185">Reference proteome</keyword>
<organism evidence="2 3">
    <name type="scientific">Cellvibrio japonicus (strain Ueda107)</name>
    <name type="common">Pseudomonas fluorescens subsp. cellulosa</name>
    <dbReference type="NCBI Taxonomy" id="498211"/>
    <lineage>
        <taxon>Bacteria</taxon>
        <taxon>Pseudomonadati</taxon>
        <taxon>Pseudomonadota</taxon>
        <taxon>Gammaproteobacteria</taxon>
        <taxon>Cellvibrionales</taxon>
        <taxon>Cellvibrionaceae</taxon>
        <taxon>Cellvibrio</taxon>
    </lineage>
</organism>
<dbReference type="Pfam" id="PF20567">
    <property type="entry name" value="DUF6776"/>
    <property type="match status" value="1"/>
</dbReference>
<evidence type="ECO:0000313" key="3">
    <source>
        <dbReference type="Proteomes" id="UP000001036"/>
    </source>
</evidence>
<dbReference type="AlphaFoldDB" id="B3PL74"/>
<dbReference type="RefSeq" id="WP_012486546.1">
    <property type="nucleotide sequence ID" value="NC_010995.1"/>
</dbReference>
<gene>
    <name evidence="2" type="ordered locus">CJA_0886</name>
</gene>
<feature type="coiled-coil region" evidence="1">
    <location>
        <begin position="58"/>
        <end position="113"/>
    </location>
</feature>
<accession>B3PL74</accession>
<dbReference type="Proteomes" id="UP000001036">
    <property type="component" value="Chromosome"/>
</dbReference>
<protein>
    <submittedName>
        <fullName evidence="2">Uncharacterized protein</fullName>
    </submittedName>
</protein>
<reference evidence="2 3" key="1">
    <citation type="journal article" date="2008" name="J. Bacteriol.">
        <title>Insights into plant cell wall degradation from the genome sequence of the soil bacterium Cellvibrio japonicus.</title>
        <authorList>
            <person name="Deboy R.T."/>
            <person name="Mongodin E.F."/>
            <person name="Fouts D.E."/>
            <person name="Tailford L.E."/>
            <person name="Khouri H."/>
            <person name="Emerson J.B."/>
            <person name="Mohamoud Y."/>
            <person name="Watkins K."/>
            <person name="Henrissat B."/>
            <person name="Gilbert H.J."/>
            <person name="Nelson K.E."/>
        </authorList>
    </citation>
    <scope>NUCLEOTIDE SEQUENCE [LARGE SCALE GENOMIC DNA]</scope>
    <source>
        <strain evidence="2 3">Ueda107</strain>
    </source>
</reference>
<dbReference type="OrthoDB" id="7056878at2"/>
<dbReference type="EMBL" id="CP000934">
    <property type="protein sequence ID" value="ACE85222.1"/>
    <property type="molecule type" value="Genomic_DNA"/>
</dbReference>
<name>B3PL74_CELJU</name>
<evidence type="ECO:0000313" key="2">
    <source>
        <dbReference type="EMBL" id="ACE85222.1"/>
    </source>
</evidence>
<dbReference type="KEGG" id="cja:CJA_0886"/>
<sequence length="252" mass="28548">MAKVKGSPQYRMKVVPHRPVRNLLLWLLLGLLILGAIVATYGYAQYRANQLGMSPEAAAKLRTERDQIVKDLASLRQQLTQAQMNAEVDRKASEDLRQRLLERREQIAQLEREVSVYRMMSARTSRNPMGISFGTFSVKPVDNSDLYHMKLVVQKLAEGDDEFEGLLESTLVGKQGGTEQKLPLAQLVVTPEGGQPLADKIPVDFKYFQNIEADLRLPEGFEPERMDVKLVSSSRRNPLVVEQQLEWVQADD</sequence>
<proteinExistence type="predicted"/>
<dbReference type="HOGENOM" id="CLU_080432_1_0_6"/>
<dbReference type="InterPro" id="IPR046703">
    <property type="entry name" value="DUF6776"/>
</dbReference>
<dbReference type="STRING" id="498211.CJA_0886"/>
<keyword evidence="1" id="KW-0175">Coiled coil</keyword>